<reference evidence="2" key="1">
    <citation type="submission" date="2022-10" db="EMBL/GenBank/DDBJ databases">
        <title>Culturing micro-colonial fungi from biological soil crusts in the Mojave desert and describing Neophaeococcomyces mojavensis, and introducing the new genera and species Taxawa tesnikishii.</title>
        <authorList>
            <person name="Kurbessoian T."/>
            <person name="Stajich J.E."/>
        </authorList>
    </citation>
    <scope>NUCLEOTIDE SEQUENCE</scope>
    <source>
        <strain evidence="2">TK_1</strain>
    </source>
</reference>
<dbReference type="EMBL" id="JAPDRL010000014">
    <property type="protein sequence ID" value="KAJ9667252.1"/>
    <property type="molecule type" value="Genomic_DNA"/>
</dbReference>
<accession>A0ABQ9P4E7</accession>
<feature type="compositionally biased region" description="Basic residues" evidence="1">
    <location>
        <begin position="1"/>
        <end position="14"/>
    </location>
</feature>
<keyword evidence="3" id="KW-1185">Reference proteome</keyword>
<comment type="caution">
    <text evidence="2">The sequence shown here is derived from an EMBL/GenBank/DDBJ whole genome shotgun (WGS) entry which is preliminary data.</text>
</comment>
<evidence type="ECO:0000313" key="2">
    <source>
        <dbReference type="EMBL" id="KAJ9667252.1"/>
    </source>
</evidence>
<sequence>MGQRHNRKRTRSRPRNRDRSRQLHFHASPVLPTYLSSPPVFSTPVNSVRNPPANAWQQQYTAWQARVHQQQQEQAMIEAQRLRLFGGEVGEEASLCAPMLQVVMDLFDGIDYVDP</sequence>
<proteinExistence type="predicted"/>
<feature type="region of interest" description="Disordered" evidence="1">
    <location>
        <begin position="1"/>
        <end position="36"/>
    </location>
</feature>
<name>A0ABQ9P4E7_9PEZI</name>
<protein>
    <submittedName>
        <fullName evidence="2">Uncharacterized protein</fullName>
    </submittedName>
</protein>
<evidence type="ECO:0000256" key="1">
    <source>
        <dbReference type="SAM" id="MobiDB-lite"/>
    </source>
</evidence>
<organism evidence="2 3">
    <name type="scientific">Coniosporium apollinis</name>
    <dbReference type="NCBI Taxonomy" id="61459"/>
    <lineage>
        <taxon>Eukaryota</taxon>
        <taxon>Fungi</taxon>
        <taxon>Dikarya</taxon>
        <taxon>Ascomycota</taxon>
        <taxon>Pezizomycotina</taxon>
        <taxon>Dothideomycetes</taxon>
        <taxon>Dothideomycetes incertae sedis</taxon>
        <taxon>Coniosporium</taxon>
    </lineage>
</organism>
<evidence type="ECO:0000313" key="3">
    <source>
        <dbReference type="Proteomes" id="UP001172684"/>
    </source>
</evidence>
<dbReference type="Proteomes" id="UP001172684">
    <property type="component" value="Unassembled WGS sequence"/>
</dbReference>
<gene>
    <name evidence="2" type="ORF">H2201_002773</name>
</gene>